<evidence type="ECO:0000313" key="1">
    <source>
        <dbReference type="EMBL" id="CAG8488094.1"/>
    </source>
</evidence>
<dbReference type="EMBL" id="CAJVPU010001778">
    <property type="protein sequence ID" value="CAG8488094.1"/>
    <property type="molecule type" value="Genomic_DNA"/>
</dbReference>
<organism evidence="1 2">
    <name type="scientific">Dentiscutata heterogama</name>
    <dbReference type="NCBI Taxonomy" id="1316150"/>
    <lineage>
        <taxon>Eukaryota</taxon>
        <taxon>Fungi</taxon>
        <taxon>Fungi incertae sedis</taxon>
        <taxon>Mucoromycota</taxon>
        <taxon>Glomeromycotina</taxon>
        <taxon>Glomeromycetes</taxon>
        <taxon>Diversisporales</taxon>
        <taxon>Gigasporaceae</taxon>
        <taxon>Dentiscutata</taxon>
    </lineage>
</organism>
<proteinExistence type="predicted"/>
<reference evidence="1" key="1">
    <citation type="submission" date="2021-06" db="EMBL/GenBank/DDBJ databases">
        <authorList>
            <person name="Kallberg Y."/>
            <person name="Tangrot J."/>
            <person name="Rosling A."/>
        </authorList>
    </citation>
    <scope>NUCLEOTIDE SEQUENCE</scope>
    <source>
        <strain evidence="1">IL203A</strain>
    </source>
</reference>
<evidence type="ECO:0000313" key="2">
    <source>
        <dbReference type="Proteomes" id="UP000789702"/>
    </source>
</evidence>
<accession>A0ACA9KSL4</accession>
<dbReference type="Proteomes" id="UP000789702">
    <property type="component" value="Unassembled WGS sequence"/>
</dbReference>
<feature type="non-terminal residue" evidence="1">
    <location>
        <position position="1"/>
    </location>
</feature>
<name>A0ACA9KSL4_9GLOM</name>
<protein>
    <submittedName>
        <fullName evidence="1">10829_t:CDS:1</fullName>
    </submittedName>
</protein>
<keyword evidence="2" id="KW-1185">Reference proteome</keyword>
<comment type="caution">
    <text evidence="1">The sequence shown here is derived from an EMBL/GenBank/DDBJ whole genome shotgun (WGS) entry which is preliminary data.</text>
</comment>
<sequence>ELRDISAKSSVISIKSHRPNPLHHSQITDINIQIAACNLNLPIKRPSHKISPTTFSIGRILVDFLLIFLR</sequence>
<gene>
    <name evidence="1" type="ORF">DHETER_LOCUS2430</name>
</gene>